<dbReference type="Proteomes" id="UP001140949">
    <property type="component" value="Unassembled WGS sequence"/>
</dbReference>
<evidence type="ECO:0000313" key="2">
    <source>
        <dbReference type="Proteomes" id="UP001140949"/>
    </source>
</evidence>
<gene>
    <name evidence="1" type="ORF">M6B38_149670</name>
</gene>
<reference evidence="1" key="2">
    <citation type="submission" date="2023-04" db="EMBL/GenBank/DDBJ databases">
        <authorList>
            <person name="Bruccoleri R.E."/>
            <person name="Oakeley E.J."/>
            <person name="Faust A.-M."/>
            <person name="Dessus-Babus S."/>
            <person name="Altorfer M."/>
            <person name="Burckhardt D."/>
            <person name="Oertli M."/>
            <person name="Naumann U."/>
            <person name="Petersen F."/>
            <person name="Wong J."/>
        </authorList>
    </citation>
    <scope>NUCLEOTIDE SEQUENCE</scope>
    <source>
        <strain evidence="1">GSM-AAB239-AS_SAM_17_03QT</strain>
        <tissue evidence="1">Leaf</tissue>
    </source>
</reference>
<keyword evidence="1" id="KW-0808">Transferase</keyword>
<dbReference type="GO" id="GO:0016301">
    <property type="term" value="F:kinase activity"/>
    <property type="evidence" value="ECO:0007669"/>
    <property type="project" value="UniProtKB-KW"/>
</dbReference>
<keyword evidence="2" id="KW-1185">Reference proteome</keyword>
<comment type="caution">
    <text evidence="1">The sequence shown here is derived from an EMBL/GenBank/DDBJ whole genome shotgun (WGS) entry which is preliminary data.</text>
</comment>
<name>A0AAX6F7J2_IRIPA</name>
<evidence type="ECO:0000313" key="1">
    <source>
        <dbReference type="EMBL" id="KAJ6812374.1"/>
    </source>
</evidence>
<proteinExistence type="predicted"/>
<protein>
    <submittedName>
        <fullName evidence="1">Serine/threonine-protein kinase isoform X2</fullName>
    </submittedName>
</protein>
<dbReference type="EMBL" id="JANAVB010031215">
    <property type="protein sequence ID" value="KAJ6812374.1"/>
    <property type="molecule type" value="Genomic_DNA"/>
</dbReference>
<reference evidence="1" key="1">
    <citation type="journal article" date="2023" name="GigaByte">
        <title>Genome assembly of the bearded iris, Iris pallida Lam.</title>
        <authorList>
            <person name="Bruccoleri R.E."/>
            <person name="Oakeley E.J."/>
            <person name="Faust A.M.E."/>
            <person name="Altorfer M."/>
            <person name="Dessus-Babus S."/>
            <person name="Burckhardt D."/>
            <person name="Oertli M."/>
            <person name="Naumann U."/>
            <person name="Petersen F."/>
            <person name="Wong J."/>
        </authorList>
    </citation>
    <scope>NUCLEOTIDE SEQUENCE</scope>
    <source>
        <strain evidence="1">GSM-AAB239-AS_SAM_17_03QT</strain>
    </source>
</reference>
<sequence>MEGLVNSATFLTRLTLSTDRLIGFTEEDRGMLTRFSSVHYLKPHASCSTKCHNRSSSSVLTRFSSVLLIKNWLWSCSLFQAQLLVIGISATPSEHHGLHVYKLRDTANNSNPIGVAVNSMWIGLWYCLCNIVQFNM</sequence>
<organism evidence="1 2">
    <name type="scientific">Iris pallida</name>
    <name type="common">Sweet iris</name>
    <dbReference type="NCBI Taxonomy" id="29817"/>
    <lineage>
        <taxon>Eukaryota</taxon>
        <taxon>Viridiplantae</taxon>
        <taxon>Streptophyta</taxon>
        <taxon>Embryophyta</taxon>
        <taxon>Tracheophyta</taxon>
        <taxon>Spermatophyta</taxon>
        <taxon>Magnoliopsida</taxon>
        <taxon>Liliopsida</taxon>
        <taxon>Asparagales</taxon>
        <taxon>Iridaceae</taxon>
        <taxon>Iridoideae</taxon>
        <taxon>Irideae</taxon>
        <taxon>Iris</taxon>
    </lineage>
</organism>
<dbReference type="AlphaFoldDB" id="A0AAX6F7J2"/>
<accession>A0AAX6F7J2</accession>
<keyword evidence="1" id="KW-0418">Kinase</keyword>